<reference evidence="1 2" key="1">
    <citation type="submission" date="2019-08" db="EMBL/GenBank/DDBJ databases">
        <title>Whole genome of Aphis craccivora.</title>
        <authorList>
            <person name="Voronova N.V."/>
            <person name="Shulinski R.S."/>
            <person name="Bandarenka Y.V."/>
            <person name="Zhorov D.G."/>
            <person name="Warner D."/>
        </authorList>
    </citation>
    <scope>NUCLEOTIDE SEQUENCE [LARGE SCALE GENOMIC DNA]</scope>
    <source>
        <strain evidence="1">180601</strain>
        <tissue evidence="1">Whole Body</tissue>
    </source>
</reference>
<name>A0A6G0ZGC6_APHCR</name>
<evidence type="ECO:0000313" key="2">
    <source>
        <dbReference type="Proteomes" id="UP000478052"/>
    </source>
</evidence>
<dbReference type="AlphaFoldDB" id="A0A6G0ZGC6"/>
<dbReference type="EMBL" id="VUJU01000583">
    <property type="protein sequence ID" value="KAF0769532.1"/>
    <property type="molecule type" value="Genomic_DNA"/>
</dbReference>
<keyword evidence="2" id="KW-1185">Reference proteome</keyword>
<gene>
    <name evidence="1" type="ORF">FWK35_00021206</name>
</gene>
<proteinExistence type="predicted"/>
<sequence>MHRYVLQVTDDKIMMEVLDSERSDECIDFTMFCVFNFFVSVYTRTCQNNASFSNYGSGKMNLVGALGSVDKKILDEIFIKNTTLIILIFKYCQKFVKIILNNPASPVYIIKYGLTESIKSHIIKSKP</sequence>
<comment type="caution">
    <text evidence="1">The sequence shown here is derived from an EMBL/GenBank/DDBJ whole genome shotgun (WGS) entry which is preliminary data.</text>
</comment>
<evidence type="ECO:0000313" key="1">
    <source>
        <dbReference type="EMBL" id="KAF0769532.1"/>
    </source>
</evidence>
<accession>A0A6G0ZGC6</accession>
<organism evidence="1 2">
    <name type="scientific">Aphis craccivora</name>
    <name type="common">Cowpea aphid</name>
    <dbReference type="NCBI Taxonomy" id="307492"/>
    <lineage>
        <taxon>Eukaryota</taxon>
        <taxon>Metazoa</taxon>
        <taxon>Ecdysozoa</taxon>
        <taxon>Arthropoda</taxon>
        <taxon>Hexapoda</taxon>
        <taxon>Insecta</taxon>
        <taxon>Pterygota</taxon>
        <taxon>Neoptera</taxon>
        <taxon>Paraneoptera</taxon>
        <taxon>Hemiptera</taxon>
        <taxon>Sternorrhyncha</taxon>
        <taxon>Aphidomorpha</taxon>
        <taxon>Aphidoidea</taxon>
        <taxon>Aphididae</taxon>
        <taxon>Aphidini</taxon>
        <taxon>Aphis</taxon>
        <taxon>Aphis</taxon>
    </lineage>
</organism>
<protein>
    <submittedName>
        <fullName evidence="1">Uncharacterized protein</fullName>
    </submittedName>
</protein>
<dbReference type="Proteomes" id="UP000478052">
    <property type="component" value="Unassembled WGS sequence"/>
</dbReference>